<protein>
    <submittedName>
        <fullName evidence="1">45031_t:CDS:1</fullName>
    </submittedName>
</protein>
<evidence type="ECO:0000313" key="2">
    <source>
        <dbReference type="Proteomes" id="UP000789901"/>
    </source>
</evidence>
<sequence length="184" mass="20333">MPLQRRDFNSRDLNINILGGDGLYNKADGIGIAMMMNSKMKPIFIIYHGNQHHLNDDAKQYKELIIINSGPISSHYSHICKSGFVTHFTCSYVLGLEGIFYGIGETDQTAQLIITDMYGLLGDASGPVYSFASMENFYSVDIHDTIVTAGPGKCTAQSLDTILNVIRCRPGLIFKDIIIYVKGS</sequence>
<dbReference type="Proteomes" id="UP000789901">
    <property type="component" value="Unassembled WGS sequence"/>
</dbReference>
<accession>A0ABN7V2Z2</accession>
<organism evidence="1 2">
    <name type="scientific">Gigaspora margarita</name>
    <dbReference type="NCBI Taxonomy" id="4874"/>
    <lineage>
        <taxon>Eukaryota</taxon>
        <taxon>Fungi</taxon>
        <taxon>Fungi incertae sedis</taxon>
        <taxon>Mucoromycota</taxon>
        <taxon>Glomeromycotina</taxon>
        <taxon>Glomeromycetes</taxon>
        <taxon>Diversisporales</taxon>
        <taxon>Gigasporaceae</taxon>
        <taxon>Gigaspora</taxon>
    </lineage>
</organism>
<gene>
    <name evidence="1" type="ORF">GMARGA_LOCUS13763</name>
</gene>
<reference evidence="1 2" key="1">
    <citation type="submission" date="2021-06" db="EMBL/GenBank/DDBJ databases">
        <authorList>
            <person name="Kallberg Y."/>
            <person name="Tangrot J."/>
            <person name="Rosling A."/>
        </authorList>
    </citation>
    <scope>NUCLEOTIDE SEQUENCE [LARGE SCALE GENOMIC DNA]</scope>
    <source>
        <strain evidence="1 2">120-4 pot B 10/14</strain>
    </source>
</reference>
<comment type="caution">
    <text evidence="1">The sequence shown here is derived from an EMBL/GenBank/DDBJ whole genome shotgun (WGS) entry which is preliminary data.</text>
</comment>
<evidence type="ECO:0000313" key="1">
    <source>
        <dbReference type="EMBL" id="CAG8723981.1"/>
    </source>
</evidence>
<keyword evidence="2" id="KW-1185">Reference proteome</keyword>
<proteinExistence type="predicted"/>
<name>A0ABN7V2Z2_GIGMA</name>
<dbReference type="EMBL" id="CAJVQB010008857">
    <property type="protein sequence ID" value="CAG8723981.1"/>
    <property type="molecule type" value="Genomic_DNA"/>
</dbReference>